<name>A7ST27_NEMVE</name>
<evidence type="ECO:0000313" key="2">
    <source>
        <dbReference type="EMBL" id="EDO33127.1"/>
    </source>
</evidence>
<dbReference type="PANTHER" id="PTHR46513:SF13">
    <property type="entry name" value="EGF-LIKE DOMAIN-CONTAINING PROTEIN"/>
    <property type="match status" value="1"/>
</dbReference>
<dbReference type="Gene3D" id="2.120.10.30">
    <property type="entry name" value="TolB, C-terminal domain"/>
    <property type="match status" value="1"/>
</dbReference>
<feature type="domain" description="F5/8 type C" evidence="1">
    <location>
        <begin position="195"/>
        <end position="256"/>
    </location>
</feature>
<dbReference type="Proteomes" id="UP000001593">
    <property type="component" value="Unassembled WGS sequence"/>
</dbReference>
<dbReference type="SUPFAM" id="SSF49785">
    <property type="entry name" value="Galactose-binding domain-like"/>
    <property type="match status" value="1"/>
</dbReference>
<dbReference type="AlphaFoldDB" id="A7ST27"/>
<dbReference type="InterPro" id="IPR000421">
    <property type="entry name" value="FA58C"/>
</dbReference>
<dbReference type="eggNOG" id="KOG1215">
    <property type="taxonomic scope" value="Eukaryota"/>
</dbReference>
<gene>
    <name evidence="2" type="ORF">NEMVEDRAFT_v1g217055</name>
</gene>
<sequence length="324" mass="36029">MAFHCLASRLAISSSDCIVRATCVMTGLPVFLELQSEFSRISIDGDWRCCQQKHETFGVAKYSQKFVAACGQVYSNLKFLFARVIYPIAYPYDIASFNSTLFWTDWMNNKVQWIGMDYKDPGVPLKTYIGQSGKIFDVKAVQPCPKKASAKYPCEVNNGGCMGLCLLRPGGHTCSCPVHMYTVTTDKGTICKDKCEDPLGIEEGIIEDAQMIASSAWNNNFNSDGAHRARINLEFWPAGWNAKRFDPDPWLQIDLGIYPLFKAEMAEEPGDIQDSTTIRSKLYVRSGLMECLLAALVGSIPGSPYTCQDHLVPYTSSGNQELVN</sequence>
<dbReference type="InParanoid" id="A7ST27"/>
<proteinExistence type="predicted"/>
<dbReference type="HOGENOM" id="CLU_858689_0_0_1"/>
<accession>A7ST27</accession>
<keyword evidence="3" id="KW-1185">Reference proteome</keyword>
<dbReference type="InterPro" id="IPR011042">
    <property type="entry name" value="6-blade_b-propeller_TolB-like"/>
</dbReference>
<evidence type="ECO:0000259" key="1">
    <source>
        <dbReference type="PROSITE" id="PS50022"/>
    </source>
</evidence>
<dbReference type="EMBL" id="DS469788">
    <property type="protein sequence ID" value="EDO33127.1"/>
    <property type="molecule type" value="Genomic_DNA"/>
</dbReference>
<dbReference type="STRING" id="45351.A7ST27"/>
<evidence type="ECO:0000313" key="3">
    <source>
        <dbReference type="Proteomes" id="UP000001593"/>
    </source>
</evidence>
<dbReference type="InterPro" id="IPR050778">
    <property type="entry name" value="Cueball_EGF_LRP_Nidogen"/>
</dbReference>
<dbReference type="Gene3D" id="2.60.120.260">
    <property type="entry name" value="Galactose-binding domain-like"/>
    <property type="match status" value="1"/>
</dbReference>
<organism evidence="2 3">
    <name type="scientific">Nematostella vectensis</name>
    <name type="common">Starlet sea anemone</name>
    <dbReference type="NCBI Taxonomy" id="45351"/>
    <lineage>
        <taxon>Eukaryota</taxon>
        <taxon>Metazoa</taxon>
        <taxon>Cnidaria</taxon>
        <taxon>Anthozoa</taxon>
        <taxon>Hexacorallia</taxon>
        <taxon>Actiniaria</taxon>
        <taxon>Edwardsiidae</taxon>
        <taxon>Nematostella</taxon>
    </lineage>
</organism>
<protein>
    <recommendedName>
        <fullName evidence="1">F5/8 type C domain-containing protein</fullName>
    </recommendedName>
</protein>
<dbReference type="PANTHER" id="PTHR46513">
    <property type="entry name" value="VITELLOGENIN RECEPTOR-LIKE PROTEIN-RELATED-RELATED"/>
    <property type="match status" value="1"/>
</dbReference>
<dbReference type="InterPro" id="IPR008979">
    <property type="entry name" value="Galactose-bd-like_sf"/>
</dbReference>
<dbReference type="PROSITE" id="PS50022">
    <property type="entry name" value="FA58C_3"/>
    <property type="match status" value="1"/>
</dbReference>
<reference evidence="2 3" key="1">
    <citation type="journal article" date="2007" name="Science">
        <title>Sea anemone genome reveals ancestral eumetazoan gene repertoire and genomic organization.</title>
        <authorList>
            <person name="Putnam N.H."/>
            <person name="Srivastava M."/>
            <person name="Hellsten U."/>
            <person name="Dirks B."/>
            <person name="Chapman J."/>
            <person name="Salamov A."/>
            <person name="Terry A."/>
            <person name="Shapiro H."/>
            <person name="Lindquist E."/>
            <person name="Kapitonov V.V."/>
            <person name="Jurka J."/>
            <person name="Genikhovich G."/>
            <person name="Grigoriev I.V."/>
            <person name="Lucas S.M."/>
            <person name="Steele R.E."/>
            <person name="Finnerty J.R."/>
            <person name="Technau U."/>
            <person name="Martindale M.Q."/>
            <person name="Rokhsar D.S."/>
        </authorList>
    </citation>
    <scope>NUCLEOTIDE SEQUENCE [LARGE SCALE GENOMIC DNA]</scope>
    <source>
        <strain evidence="3">CH2 X CH6</strain>
    </source>
</reference>